<dbReference type="PANTHER" id="PTHR10796">
    <property type="entry name" value="PATCHED-RELATED"/>
    <property type="match status" value="1"/>
</dbReference>
<sequence>MTIQSVRFSYGRNRTLLFLKAYEKFDRKTFDVLSAFGLIAETHYSPSYDNLPFFLKQIDNPPTIQITRDERGKAKLEAFQMTLIASNMSELSNRAVYVDECRRVLLRYPNFNATVFDGMRLLPLVGTLSWWGADMDPVTMVDVLIATGFSVDYTAHIAYKFSRGQGNAEKRIEQSLNEMCEPMIQ</sequence>
<dbReference type="GO" id="GO:0030659">
    <property type="term" value="C:cytoplasmic vesicle membrane"/>
    <property type="evidence" value="ECO:0007669"/>
    <property type="project" value="TreeGrafter"/>
</dbReference>
<dbReference type="PANTHER" id="PTHR10796:SF108">
    <property type="entry name" value="SSD DOMAIN-CONTAINING PROTEIN"/>
    <property type="match status" value="1"/>
</dbReference>
<dbReference type="GO" id="GO:0018996">
    <property type="term" value="P:molting cycle, collagen and cuticulin-based cuticle"/>
    <property type="evidence" value="ECO:0007669"/>
    <property type="project" value="TreeGrafter"/>
</dbReference>
<dbReference type="AlphaFoldDB" id="A0A914R4Q5"/>
<evidence type="ECO:0000313" key="1">
    <source>
        <dbReference type="Proteomes" id="UP000887564"/>
    </source>
</evidence>
<accession>A0A914R4Q5</accession>
<dbReference type="SUPFAM" id="SSF82866">
    <property type="entry name" value="Multidrug efflux transporter AcrB transmembrane domain"/>
    <property type="match status" value="1"/>
</dbReference>
<organism evidence="1 2">
    <name type="scientific">Parascaris equorum</name>
    <name type="common">Equine roundworm</name>
    <dbReference type="NCBI Taxonomy" id="6256"/>
    <lineage>
        <taxon>Eukaryota</taxon>
        <taxon>Metazoa</taxon>
        <taxon>Ecdysozoa</taxon>
        <taxon>Nematoda</taxon>
        <taxon>Chromadorea</taxon>
        <taxon>Rhabditida</taxon>
        <taxon>Spirurina</taxon>
        <taxon>Ascaridomorpha</taxon>
        <taxon>Ascaridoidea</taxon>
        <taxon>Ascarididae</taxon>
        <taxon>Parascaris</taxon>
    </lineage>
</organism>
<proteinExistence type="predicted"/>
<dbReference type="GO" id="GO:0006897">
    <property type="term" value="P:endocytosis"/>
    <property type="evidence" value="ECO:0007669"/>
    <property type="project" value="TreeGrafter"/>
</dbReference>
<dbReference type="Proteomes" id="UP000887564">
    <property type="component" value="Unplaced"/>
</dbReference>
<protein>
    <submittedName>
        <fullName evidence="2">Uncharacterized protein</fullName>
    </submittedName>
</protein>
<dbReference type="WBParaSite" id="PEQ_0000159401-mRNA-1">
    <property type="protein sequence ID" value="PEQ_0000159401-mRNA-1"/>
    <property type="gene ID" value="PEQ_0000159401"/>
</dbReference>
<dbReference type="InterPro" id="IPR051697">
    <property type="entry name" value="Patched_domain-protein"/>
</dbReference>
<keyword evidence="1" id="KW-1185">Reference proteome</keyword>
<name>A0A914R4Q5_PAREQ</name>
<reference evidence="2" key="1">
    <citation type="submission" date="2022-11" db="UniProtKB">
        <authorList>
            <consortium name="WormBaseParasite"/>
        </authorList>
    </citation>
    <scope>IDENTIFICATION</scope>
</reference>
<evidence type="ECO:0000313" key="2">
    <source>
        <dbReference type="WBParaSite" id="PEQ_0000159401-mRNA-1"/>
    </source>
</evidence>
<dbReference type="Gene3D" id="1.20.1640.10">
    <property type="entry name" value="Multidrug efflux transporter AcrB transmembrane domain"/>
    <property type="match status" value="1"/>
</dbReference>
<dbReference type="GO" id="GO:0005886">
    <property type="term" value="C:plasma membrane"/>
    <property type="evidence" value="ECO:0007669"/>
    <property type="project" value="TreeGrafter"/>
</dbReference>